<dbReference type="PROSITE" id="PS50896">
    <property type="entry name" value="LISH"/>
    <property type="match status" value="1"/>
</dbReference>
<feature type="domain" description="CTLH" evidence="1">
    <location>
        <begin position="53"/>
        <end position="131"/>
    </location>
</feature>
<dbReference type="SMART" id="SM00757">
    <property type="entry name" value="CRA"/>
    <property type="match status" value="1"/>
</dbReference>
<proteinExistence type="predicted"/>
<reference evidence="2" key="1">
    <citation type="submission" date="2023-03" db="EMBL/GenBank/DDBJ databases">
        <title>Mating type loci evolution in Malassezia.</title>
        <authorList>
            <person name="Coelho M.A."/>
        </authorList>
    </citation>
    <scope>NUCLEOTIDE SEQUENCE</scope>
    <source>
        <strain evidence="2">CBS 9431</strain>
    </source>
</reference>
<dbReference type="Pfam" id="PF10607">
    <property type="entry name" value="CTLH"/>
    <property type="match status" value="1"/>
</dbReference>
<evidence type="ECO:0000313" key="2">
    <source>
        <dbReference type="EMBL" id="WFD39378.1"/>
    </source>
</evidence>
<evidence type="ECO:0000313" key="3">
    <source>
        <dbReference type="Proteomes" id="UP001217754"/>
    </source>
</evidence>
<dbReference type="InterPro" id="IPR013144">
    <property type="entry name" value="CRA_dom"/>
</dbReference>
<gene>
    <name evidence="2" type="ORF">MJAP1_002352</name>
</gene>
<evidence type="ECO:0000259" key="1">
    <source>
        <dbReference type="PROSITE" id="PS50897"/>
    </source>
</evidence>
<dbReference type="GeneID" id="85226003"/>
<dbReference type="PROSITE" id="PS50897">
    <property type="entry name" value="CTLH"/>
    <property type="match status" value="1"/>
</dbReference>
<dbReference type="InterPro" id="IPR006594">
    <property type="entry name" value="LisH"/>
</dbReference>
<accession>A0AAF0EY93</accession>
<sequence length="307" mass="33342">MASADAGRVPPRVVQRVVLDYLVHHGHLNAAVAFMNEAGCDGDMQLSTAQREHAAARQRVCSAIHDGHIDAALALCDTHFPGVLLARPTPDNPARQRSFPPHPVSLNPFHLWLNLHMQQFVELVRKLYAEYEAQTQAAGEDNATLQAALAEIQLLNARVRTLPQEESDVYVAQIDAMVALLAYTTASDTPSPAILDPARRTALAAQINSAMLAHAGLPPDSVLSYITRHTACVLDALHDENVQVPRTHPIVALTDTEARNEVWDDATSTPSPQRTNGEDAVLRTPRMDGEEDSVILPPWGALGVVDL</sequence>
<name>A0AAF0EY93_9BASI</name>
<organism evidence="2 3">
    <name type="scientific">Malassezia japonica</name>
    <dbReference type="NCBI Taxonomy" id="223818"/>
    <lineage>
        <taxon>Eukaryota</taxon>
        <taxon>Fungi</taxon>
        <taxon>Dikarya</taxon>
        <taxon>Basidiomycota</taxon>
        <taxon>Ustilaginomycotina</taxon>
        <taxon>Malasseziomycetes</taxon>
        <taxon>Malasseziales</taxon>
        <taxon>Malasseziaceae</taxon>
        <taxon>Malassezia</taxon>
    </lineage>
</organism>
<dbReference type="InterPro" id="IPR006595">
    <property type="entry name" value="CTLH_C"/>
</dbReference>
<dbReference type="InterPro" id="IPR024964">
    <property type="entry name" value="CTLH/CRA"/>
</dbReference>
<dbReference type="RefSeq" id="XP_060122275.1">
    <property type="nucleotide sequence ID" value="XM_060266292.1"/>
</dbReference>
<dbReference type="AlphaFoldDB" id="A0AAF0EY93"/>
<keyword evidence="3" id="KW-1185">Reference proteome</keyword>
<dbReference type="SMART" id="SM00668">
    <property type="entry name" value="CTLH"/>
    <property type="match status" value="1"/>
</dbReference>
<dbReference type="Proteomes" id="UP001217754">
    <property type="component" value="Chromosome 3"/>
</dbReference>
<protein>
    <recommendedName>
        <fullName evidence="1">CTLH domain-containing protein</fullName>
    </recommendedName>
</protein>
<dbReference type="EMBL" id="CP119960">
    <property type="protein sequence ID" value="WFD39378.1"/>
    <property type="molecule type" value="Genomic_DNA"/>
</dbReference>